<evidence type="ECO:0000256" key="7">
    <source>
        <dbReference type="ARBA" id="ARBA00022692"/>
    </source>
</evidence>
<evidence type="ECO:0000313" key="14">
    <source>
        <dbReference type="EMBL" id="MDY8108403.1"/>
    </source>
</evidence>
<dbReference type="EMBL" id="JAXLPB010000001">
    <property type="protein sequence ID" value="MDY8108403.1"/>
    <property type="molecule type" value="Genomic_DNA"/>
</dbReference>
<feature type="domain" description="PLD phosphodiesterase" evidence="13">
    <location>
        <begin position="215"/>
        <end position="242"/>
    </location>
</feature>
<evidence type="ECO:0000256" key="12">
    <source>
        <dbReference type="SAM" id="Phobius"/>
    </source>
</evidence>
<dbReference type="InterPro" id="IPR001736">
    <property type="entry name" value="PLipase_D/transphosphatidylase"/>
</dbReference>
<evidence type="ECO:0000256" key="2">
    <source>
        <dbReference type="ARBA" id="ARBA00004236"/>
    </source>
</evidence>
<comment type="function">
    <text evidence="1">Could be a virulence factor.</text>
</comment>
<organism evidence="14 15">
    <name type="scientific">Fulvimarina uroteuthidis</name>
    <dbReference type="NCBI Taxonomy" id="3098149"/>
    <lineage>
        <taxon>Bacteria</taxon>
        <taxon>Pseudomonadati</taxon>
        <taxon>Pseudomonadota</taxon>
        <taxon>Alphaproteobacteria</taxon>
        <taxon>Hyphomicrobiales</taxon>
        <taxon>Aurantimonadaceae</taxon>
        <taxon>Fulvimarina</taxon>
    </lineage>
</organism>
<protein>
    <recommendedName>
        <fullName evidence="11">Cardiolipin synthase</fullName>
        <ecNumber evidence="11">2.7.8.-</ecNumber>
    </recommendedName>
</protein>
<proteinExistence type="predicted"/>
<comment type="subcellular location">
    <subcellularLocation>
        <location evidence="2">Cell membrane</location>
    </subcellularLocation>
    <subcellularLocation>
        <location evidence="3">Secreted</location>
    </subcellularLocation>
</comment>
<gene>
    <name evidence="14" type="primary">cls</name>
    <name evidence="14" type="ORF">U0C82_04450</name>
</gene>
<evidence type="ECO:0000256" key="9">
    <source>
        <dbReference type="ARBA" id="ARBA00022989"/>
    </source>
</evidence>
<feature type="domain" description="PLD phosphodiesterase" evidence="13">
    <location>
        <begin position="390"/>
        <end position="417"/>
    </location>
</feature>
<dbReference type="EC" id="2.7.8.-" evidence="11"/>
<evidence type="ECO:0000256" key="1">
    <source>
        <dbReference type="ARBA" id="ARBA00003145"/>
    </source>
</evidence>
<sequence length="477" mass="53523">MTAIGVLTMLLQIAGWTILFGALVYIPFRRSPAASQAWLLLFFFLPWVALPLYLVLGNALHPKWRRVRLAQLPAVLEPIIQRIGGGAATDKGALRSPHRITAQLVEKIGRLPPVSGNEVEFDADYDRVVERIAADIDGARHHAHLCFYILEADEAGNRVISALERAAKRGVHCRLLVDAVGSSSDYKSISKRLQGSGVEMHTILPLRFWNEATRLDLRNHRKIVVVDGQIGWVGSQNMHRIEYEPNTFYRELMARVTGPVVLELQTIFVADWYLETEEDIGTGEFVPPENLERSGAAICQVMPTGPDFPEAGVDVLFTDIIHNARDRVALTTPYFVPNDELLNAISTAVQKGVKVELFITATTNSFLIDTAQASYFEDLLIAGVEVYLYSERFLHAKHLSIDGDIAIIGSSNMDLRSFELNSEVTLIAYDETANAELQRIEADYRSKSKRLELEEWRKRGFFKQLAENLTRLISPLL</sequence>
<keyword evidence="4" id="KW-1003">Cell membrane</keyword>
<dbReference type="CDD" id="cd09158">
    <property type="entry name" value="PLDc_EcCLS_like_2"/>
    <property type="match status" value="1"/>
</dbReference>
<evidence type="ECO:0000256" key="6">
    <source>
        <dbReference type="ARBA" id="ARBA00022679"/>
    </source>
</evidence>
<dbReference type="SUPFAM" id="SSF56024">
    <property type="entry name" value="Phospholipase D/nuclease"/>
    <property type="match status" value="2"/>
</dbReference>
<dbReference type="SMART" id="SM00155">
    <property type="entry name" value="PLDc"/>
    <property type="match status" value="2"/>
</dbReference>
<keyword evidence="15" id="KW-1185">Reference proteome</keyword>
<reference evidence="14 15" key="1">
    <citation type="submission" date="2023-12" db="EMBL/GenBank/DDBJ databases">
        <title>Description of Novel Strain Fulvimarina sp. 2208YS6-2-32 isolated from Uroteuthis (Photololigo) edulis.</title>
        <authorList>
            <person name="Park J.-S."/>
        </authorList>
    </citation>
    <scope>NUCLEOTIDE SEQUENCE [LARGE SCALE GENOMIC DNA]</scope>
    <source>
        <strain evidence="14 15">2208YS6-2-32</strain>
    </source>
</reference>
<evidence type="ECO:0000256" key="8">
    <source>
        <dbReference type="ARBA" id="ARBA00022737"/>
    </source>
</evidence>
<dbReference type="RefSeq" id="WP_322185848.1">
    <property type="nucleotide sequence ID" value="NZ_JAXLPB010000001.1"/>
</dbReference>
<dbReference type="Pfam" id="PF13091">
    <property type="entry name" value="PLDc_2"/>
    <property type="match status" value="2"/>
</dbReference>
<dbReference type="Proteomes" id="UP001294412">
    <property type="component" value="Unassembled WGS sequence"/>
</dbReference>
<evidence type="ECO:0000256" key="5">
    <source>
        <dbReference type="ARBA" id="ARBA00022525"/>
    </source>
</evidence>
<keyword evidence="7 12" id="KW-0812">Transmembrane</keyword>
<keyword evidence="6" id="KW-0808">Transferase</keyword>
<dbReference type="PROSITE" id="PS50035">
    <property type="entry name" value="PLD"/>
    <property type="match status" value="2"/>
</dbReference>
<evidence type="ECO:0000313" key="15">
    <source>
        <dbReference type="Proteomes" id="UP001294412"/>
    </source>
</evidence>
<dbReference type="PANTHER" id="PTHR21248:SF22">
    <property type="entry name" value="PHOSPHOLIPASE D"/>
    <property type="match status" value="1"/>
</dbReference>
<evidence type="ECO:0000259" key="13">
    <source>
        <dbReference type="PROSITE" id="PS50035"/>
    </source>
</evidence>
<evidence type="ECO:0000256" key="11">
    <source>
        <dbReference type="NCBIfam" id="TIGR04265"/>
    </source>
</evidence>
<comment type="caution">
    <text evidence="14">The sequence shown here is derived from an EMBL/GenBank/DDBJ whole genome shotgun (WGS) entry which is preliminary data.</text>
</comment>
<name>A0ABU5HZ50_9HYPH</name>
<keyword evidence="8" id="KW-0677">Repeat</keyword>
<accession>A0ABU5HZ50</accession>
<dbReference type="InterPro" id="IPR022924">
    <property type="entry name" value="Cardiolipin_synthase"/>
</dbReference>
<dbReference type="InterPro" id="IPR025202">
    <property type="entry name" value="PLD-like_dom"/>
</dbReference>
<feature type="transmembrane region" description="Helical" evidence="12">
    <location>
        <begin position="6"/>
        <end position="26"/>
    </location>
</feature>
<feature type="transmembrane region" description="Helical" evidence="12">
    <location>
        <begin position="38"/>
        <end position="56"/>
    </location>
</feature>
<evidence type="ECO:0000256" key="3">
    <source>
        <dbReference type="ARBA" id="ARBA00004613"/>
    </source>
</evidence>
<dbReference type="PANTHER" id="PTHR21248">
    <property type="entry name" value="CARDIOLIPIN SYNTHASE"/>
    <property type="match status" value="1"/>
</dbReference>
<keyword evidence="9 12" id="KW-1133">Transmembrane helix</keyword>
<keyword evidence="10 12" id="KW-0472">Membrane</keyword>
<dbReference type="Gene3D" id="3.30.870.10">
    <property type="entry name" value="Endonuclease Chain A"/>
    <property type="match status" value="2"/>
</dbReference>
<evidence type="ECO:0000256" key="4">
    <source>
        <dbReference type="ARBA" id="ARBA00022475"/>
    </source>
</evidence>
<evidence type="ECO:0000256" key="10">
    <source>
        <dbReference type="ARBA" id="ARBA00023136"/>
    </source>
</evidence>
<dbReference type="NCBIfam" id="TIGR04265">
    <property type="entry name" value="bac_cardiolipin"/>
    <property type="match status" value="1"/>
</dbReference>
<dbReference type="CDD" id="cd09152">
    <property type="entry name" value="PLDc_EcCLS_like_1"/>
    <property type="match status" value="1"/>
</dbReference>
<keyword evidence="5" id="KW-0964">Secreted</keyword>